<dbReference type="EMBL" id="RWIC01001437">
    <property type="protein sequence ID" value="TKC35796.1"/>
    <property type="molecule type" value="Genomic_DNA"/>
</dbReference>
<organism evidence="7 8">
    <name type="scientific">Monodon monoceros</name>
    <name type="common">Narwhal</name>
    <name type="synonym">Ceratodon monodon</name>
    <dbReference type="NCBI Taxonomy" id="40151"/>
    <lineage>
        <taxon>Eukaryota</taxon>
        <taxon>Metazoa</taxon>
        <taxon>Chordata</taxon>
        <taxon>Craniata</taxon>
        <taxon>Vertebrata</taxon>
        <taxon>Euteleostomi</taxon>
        <taxon>Mammalia</taxon>
        <taxon>Eutheria</taxon>
        <taxon>Laurasiatheria</taxon>
        <taxon>Artiodactyla</taxon>
        <taxon>Whippomorpha</taxon>
        <taxon>Cetacea</taxon>
        <taxon>Odontoceti</taxon>
        <taxon>Monodontidae</taxon>
        <taxon>Monodon</taxon>
    </lineage>
</organism>
<dbReference type="PROSITE" id="PS50006">
    <property type="entry name" value="FHA_DOMAIN"/>
    <property type="match status" value="1"/>
</dbReference>
<keyword evidence="3" id="KW-0804">Transcription</keyword>
<evidence type="ECO:0000313" key="8">
    <source>
        <dbReference type="Proteomes" id="UP000308365"/>
    </source>
</evidence>
<comment type="caution">
    <text evidence="7">The sequence shown here is derived from an EMBL/GenBank/DDBJ whole genome shotgun (WGS) entry which is preliminary data.</text>
</comment>
<evidence type="ECO:0000256" key="3">
    <source>
        <dbReference type="ARBA" id="ARBA00023163"/>
    </source>
</evidence>
<dbReference type="AlphaFoldDB" id="A0A4U1EJB6"/>
<sequence length="534" mass="58345">YIGFAFIRNCFYQARAFTGFFLVLTGTVTGMQPKKRECKNGRGRKKPRVPSVKITETEFQLMKPKGKQILKIEVAQCPDVVAHIDPKNLKRKQSNKNLFLKDIPPNFRGKSNKPMAAAAALPGAGGPSAGGGSPPGGWAVARLEGREFEYLVKKRSVTIGRNSSQGSADVSMGHSNFISRRHFEIFTPPGGGGHGGAAPGPSAQPGPDAGGDFYLCCLGKNGVCVDGVFQSCWAPPLQLRRPGRRDPDPDHGPYQDPDHRLAIHRDPRPPTRTYAQEDPDPGPDQPLHSHKDAGNAQTDEALNVSTTQFDSLEAKGANQRIDKWSEYDENHSLVKYEENVVIEVKMADLKNSTTIGIQKDQRTREPPTEVLKASGPVTVAIATLCTPARPPLPLSSTHSLSTAFIPAAASTVTPGSCITVRPLLHVPPLPQSPPLLIFRHARFLRTTVEGNEQFKTYTATTAYVTELCIVHCGKEVKQRDTNAHLEAETHVGKLEEVLRLEKDMQLSMTLPALELADKVGKQDNKLEIFVCHFV</sequence>
<dbReference type="PANTHER" id="PTHR45881:SF3">
    <property type="entry name" value="FORKHEAD BOX PROTEIN K2"/>
    <property type="match status" value="1"/>
</dbReference>
<name>A0A4U1EJB6_MONMO</name>
<dbReference type="SMART" id="SM00240">
    <property type="entry name" value="FHA"/>
    <property type="match status" value="1"/>
</dbReference>
<dbReference type="GO" id="GO:0005634">
    <property type="term" value="C:nucleus"/>
    <property type="evidence" value="ECO:0007669"/>
    <property type="project" value="UniProtKB-SubCell"/>
</dbReference>
<dbReference type="PANTHER" id="PTHR45881">
    <property type="entry name" value="CHECKPOINT SUPPRESSOR 1-LIKE, ISOFORM A-RELATED"/>
    <property type="match status" value="1"/>
</dbReference>
<reference evidence="8" key="1">
    <citation type="journal article" date="2019" name="IScience">
        <title>Narwhal Genome Reveals Long-Term Low Genetic Diversity despite Current Large Abundance Size.</title>
        <authorList>
            <person name="Westbury M.V."/>
            <person name="Petersen B."/>
            <person name="Garde E."/>
            <person name="Heide-Jorgensen M.P."/>
            <person name="Lorenzen E.D."/>
        </authorList>
    </citation>
    <scope>NUCLEOTIDE SEQUENCE [LARGE SCALE GENOMIC DNA]</scope>
</reference>
<dbReference type="Pfam" id="PF00498">
    <property type="entry name" value="FHA"/>
    <property type="match status" value="1"/>
</dbReference>
<dbReference type="SUPFAM" id="SSF49879">
    <property type="entry name" value="SMAD/FHA domain"/>
    <property type="match status" value="1"/>
</dbReference>
<gene>
    <name evidence="7" type="ORF">EI555_003311</name>
</gene>
<dbReference type="InterPro" id="IPR008984">
    <property type="entry name" value="SMAD_FHA_dom_sf"/>
</dbReference>
<feature type="compositionally biased region" description="Basic and acidic residues" evidence="5">
    <location>
        <begin position="244"/>
        <end position="269"/>
    </location>
</feature>
<dbReference type="InterPro" id="IPR000253">
    <property type="entry name" value="FHA_dom"/>
</dbReference>
<keyword evidence="2" id="KW-0805">Transcription regulation</keyword>
<evidence type="ECO:0000256" key="4">
    <source>
        <dbReference type="ARBA" id="ARBA00023242"/>
    </source>
</evidence>
<feature type="region of interest" description="Disordered" evidence="5">
    <location>
        <begin position="237"/>
        <end position="293"/>
    </location>
</feature>
<proteinExistence type="predicted"/>
<feature type="compositionally biased region" description="Gly residues" evidence="5">
    <location>
        <begin position="189"/>
        <end position="198"/>
    </location>
</feature>
<comment type="subcellular location">
    <subcellularLocation>
        <location evidence="1">Nucleus</location>
    </subcellularLocation>
</comment>
<evidence type="ECO:0000256" key="1">
    <source>
        <dbReference type="ARBA" id="ARBA00004123"/>
    </source>
</evidence>
<feature type="non-terminal residue" evidence="7">
    <location>
        <position position="534"/>
    </location>
</feature>
<keyword evidence="4" id="KW-0539">Nucleus</keyword>
<dbReference type="GO" id="GO:0000978">
    <property type="term" value="F:RNA polymerase II cis-regulatory region sequence-specific DNA binding"/>
    <property type="evidence" value="ECO:0007669"/>
    <property type="project" value="TreeGrafter"/>
</dbReference>
<dbReference type="Gene3D" id="2.60.200.20">
    <property type="match status" value="1"/>
</dbReference>
<evidence type="ECO:0000256" key="5">
    <source>
        <dbReference type="SAM" id="MobiDB-lite"/>
    </source>
</evidence>
<feature type="domain" description="FHA" evidence="6">
    <location>
        <begin position="157"/>
        <end position="230"/>
    </location>
</feature>
<feature type="non-terminal residue" evidence="7">
    <location>
        <position position="1"/>
    </location>
</feature>
<protein>
    <recommendedName>
        <fullName evidence="6">FHA domain-containing protein</fullName>
    </recommendedName>
</protein>
<evidence type="ECO:0000259" key="6">
    <source>
        <dbReference type="PROSITE" id="PS50006"/>
    </source>
</evidence>
<evidence type="ECO:0000256" key="2">
    <source>
        <dbReference type="ARBA" id="ARBA00023015"/>
    </source>
</evidence>
<accession>A0A4U1EJB6</accession>
<dbReference type="Proteomes" id="UP000308365">
    <property type="component" value="Unassembled WGS sequence"/>
</dbReference>
<evidence type="ECO:0000313" key="7">
    <source>
        <dbReference type="EMBL" id="TKC35796.1"/>
    </source>
</evidence>
<dbReference type="GO" id="GO:0000981">
    <property type="term" value="F:DNA-binding transcription factor activity, RNA polymerase II-specific"/>
    <property type="evidence" value="ECO:0007669"/>
    <property type="project" value="TreeGrafter"/>
</dbReference>
<feature type="region of interest" description="Disordered" evidence="5">
    <location>
        <begin position="183"/>
        <end position="206"/>
    </location>
</feature>